<reference evidence="3 4" key="1">
    <citation type="submission" date="2023-12" db="EMBL/GenBank/DDBJ databases">
        <title>Characterization of antibiotic resistance in Aeromonas spp. in hospital effluent.</title>
        <authorList>
            <person name="Negoseki B.R.S."/>
            <person name="Krul D."/>
            <person name="Siqueira A.C."/>
            <person name="Almeida M."/>
            <person name="Mesa D."/>
            <person name="Conte D."/>
            <person name="Dalla-Costa L.M."/>
        </authorList>
    </citation>
    <scope>NUCLEOTIDE SEQUENCE [LARGE SCALE GENOMIC DNA]</scope>
    <source>
        <strain evidence="3 4">36v</strain>
    </source>
</reference>
<feature type="domain" description="Lambda phage tail tube protein N-terminal" evidence="2">
    <location>
        <begin position="26"/>
        <end position="149"/>
    </location>
</feature>
<dbReference type="Gene3D" id="4.10.410.40">
    <property type="match status" value="1"/>
</dbReference>
<protein>
    <submittedName>
        <fullName evidence="3">Phage tail tube protein</fullName>
    </submittedName>
</protein>
<dbReference type="Proteomes" id="UP001304847">
    <property type="component" value="Unassembled WGS sequence"/>
</dbReference>
<evidence type="ECO:0000259" key="2">
    <source>
        <dbReference type="Pfam" id="PF16461"/>
    </source>
</evidence>
<keyword evidence="4" id="KW-1185">Reference proteome</keyword>
<evidence type="ECO:0000313" key="4">
    <source>
        <dbReference type="Proteomes" id="UP001304847"/>
    </source>
</evidence>
<evidence type="ECO:0000256" key="1">
    <source>
        <dbReference type="SAM" id="MobiDB-lite"/>
    </source>
</evidence>
<gene>
    <name evidence="3" type="ORF">VCX44_16905</name>
</gene>
<dbReference type="InterPro" id="IPR032494">
    <property type="entry name" value="Phage_TTP_N"/>
</dbReference>
<dbReference type="Pfam" id="PF16461">
    <property type="entry name" value="Phage_TTP_12"/>
    <property type="match status" value="1"/>
</dbReference>
<proteinExistence type="predicted"/>
<sequence>MSDTTTPTKGTGTQFLMAKTVGKVKPDPSSSVDVLRLAQVTDITPPEMSAEASEENYLDAEDPQWKEKSAGQIDPGELGIQLAWKPGDANQSTMVNLLGGEPRWFFIKFPNGAYDAHYGFVSKVGKAIPAKEKMTRTFGITLTGKQALAEHVYEGG</sequence>
<dbReference type="EMBL" id="JAYGOJ010000107">
    <property type="protein sequence ID" value="MEA9437438.1"/>
    <property type="molecule type" value="Genomic_DNA"/>
</dbReference>
<dbReference type="RefSeq" id="WP_323580831.1">
    <property type="nucleotide sequence ID" value="NZ_JAYGOJ010000107.1"/>
</dbReference>
<evidence type="ECO:0000313" key="3">
    <source>
        <dbReference type="EMBL" id="MEA9437438.1"/>
    </source>
</evidence>
<name>A0ABU5WD68_AERCA</name>
<feature type="compositionally biased region" description="Acidic residues" evidence="1">
    <location>
        <begin position="52"/>
        <end position="62"/>
    </location>
</feature>
<organism evidence="3 4">
    <name type="scientific">Aeromonas caviae</name>
    <name type="common">Aeromonas punctata</name>
    <dbReference type="NCBI Taxonomy" id="648"/>
    <lineage>
        <taxon>Bacteria</taxon>
        <taxon>Pseudomonadati</taxon>
        <taxon>Pseudomonadota</taxon>
        <taxon>Gammaproteobacteria</taxon>
        <taxon>Aeromonadales</taxon>
        <taxon>Aeromonadaceae</taxon>
        <taxon>Aeromonas</taxon>
    </lineage>
</organism>
<feature type="region of interest" description="Disordered" evidence="1">
    <location>
        <begin position="45"/>
        <end position="72"/>
    </location>
</feature>
<comment type="caution">
    <text evidence="3">The sequence shown here is derived from an EMBL/GenBank/DDBJ whole genome shotgun (WGS) entry which is preliminary data.</text>
</comment>
<accession>A0ABU5WD68</accession>